<reference evidence="2" key="1">
    <citation type="journal article" date="2019" name="Int. J. Syst. Evol. Microbiol.">
        <title>The Global Catalogue of Microorganisms (GCM) 10K type strain sequencing project: providing services to taxonomists for standard genome sequencing and annotation.</title>
        <authorList>
            <consortium name="The Broad Institute Genomics Platform"/>
            <consortium name="The Broad Institute Genome Sequencing Center for Infectious Disease"/>
            <person name="Wu L."/>
            <person name="Ma J."/>
        </authorList>
    </citation>
    <scope>NUCLEOTIDE SEQUENCE [LARGE SCALE GENOMIC DNA]</scope>
    <source>
        <strain evidence="2">CCUG 53519</strain>
    </source>
</reference>
<organism evidence="1 2">
    <name type="scientific">Paenibacillus provencensis</name>
    <dbReference type="NCBI Taxonomy" id="441151"/>
    <lineage>
        <taxon>Bacteria</taxon>
        <taxon>Bacillati</taxon>
        <taxon>Bacillota</taxon>
        <taxon>Bacilli</taxon>
        <taxon>Bacillales</taxon>
        <taxon>Paenibacillaceae</taxon>
        <taxon>Paenibacillus</taxon>
    </lineage>
</organism>
<dbReference type="RefSeq" id="WP_379292293.1">
    <property type="nucleotide sequence ID" value="NZ_JBHTKX010000001.1"/>
</dbReference>
<evidence type="ECO:0000313" key="1">
    <source>
        <dbReference type="EMBL" id="MFD1127608.1"/>
    </source>
</evidence>
<accession>A0ABW3PN96</accession>
<keyword evidence="2" id="KW-1185">Reference proteome</keyword>
<dbReference type="Proteomes" id="UP001597169">
    <property type="component" value="Unassembled WGS sequence"/>
</dbReference>
<evidence type="ECO:0000313" key="2">
    <source>
        <dbReference type="Proteomes" id="UP001597169"/>
    </source>
</evidence>
<proteinExistence type="predicted"/>
<sequence length="60" mass="6949">MNLNWFAAEILMKQRQGEIERSAREAWKWSDAMPKQSARFFNRRPIIRATPTACCAASCC</sequence>
<comment type="caution">
    <text evidence="1">The sequence shown here is derived from an EMBL/GenBank/DDBJ whole genome shotgun (WGS) entry which is preliminary data.</text>
</comment>
<name>A0ABW3PN96_9BACL</name>
<dbReference type="EMBL" id="JBHTKX010000001">
    <property type="protein sequence ID" value="MFD1127608.1"/>
    <property type="molecule type" value="Genomic_DNA"/>
</dbReference>
<protein>
    <submittedName>
        <fullName evidence="1">Uncharacterized protein</fullName>
    </submittedName>
</protein>
<gene>
    <name evidence="1" type="ORF">ACFQ3J_05365</name>
</gene>